<dbReference type="AlphaFoldDB" id="A0AAV2STG9"/>
<protein>
    <recommendedName>
        <fullName evidence="4">Phytanoyl-CoA dioxygenase</fullName>
    </recommendedName>
</protein>
<dbReference type="Gene3D" id="2.60.120.620">
    <property type="entry name" value="q2cbj1_9rhob like domain"/>
    <property type="match status" value="1"/>
</dbReference>
<dbReference type="PANTHER" id="PTHR20883">
    <property type="entry name" value="PHYTANOYL-COA DIOXYGENASE DOMAIN CONTAINING 1"/>
    <property type="match status" value="1"/>
</dbReference>
<accession>A0AAV2STG9</accession>
<name>A0AAV2STG9_MEGNR</name>
<evidence type="ECO:0008006" key="4">
    <source>
        <dbReference type="Google" id="ProtNLM"/>
    </source>
</evidence>
<dbReference type="SUPFAM" id="SSF51197">
    <property type="entry name" value="Clavaminate synthase-like"/>
    <property type="match status" value="1"/>
</dbReference>
<evidence type="ECO:0000256" key="1">
    <source>
        <dbReference type="ARBA" id="ARBA00001962"/>
    </source>
</evidence>
<evidence type="ECO:0000313" key="3">
    <source>
        <dbReference type="Proteomes" id="UP001497623"/>
    </source>
</evidence>
<evidence type="ECO:0000313" key="2">
    <source>
        <dbReference type="EMBL" id="CAL4248875.1"/>
    </source>
</evidence>
<dbReference type="InterPro" id="IPR008775">
    <property type="entry name" value="Phytyl_CoA_dOase-like"/>
</dbReference>
<proteinExistence type="predicted"/>
<feature type="non-terminal residue" evidence="2">
    <location>
        <position position="132"/>
    </location>
</feature>
<dbReference type="EMBL" id="CAXKWB010155553">
    <property type="protein sequence ID" value="CAL4248875.1"/>
    <property type="molecule type" value="Genomic_DNA"/>
</dbReference>
<organism evidence="2 3">
    <name type="scientific">Meganyctiphanes norvegica</name>
    <name type="common">Northern krill</name>
    <name type="synonym">Thysanopoda norvegica</name>
    <dbReference type="NCBI Taxonomy" id="48144"/>
    <lineage>
        <taxon>Eukaryota</taxon>
        <taxon>Metazoa</taxon>
        <taxon>Ecdysozoa</taxon>
        <taxon>Arthropoda</taxon>
        <taxon>Crustacea</taxon>
        <taxon>Multicrustacea</taxon>
        <taxon>Malacostraca</taxon>
        <taxon>Eumalacostraca</taxon>
        <taxon>Eucarida</taxon>
        <taxon>Euphausiacea</taxon>
        <taxon>Euphausiidae</taxon>
        <taxon>Meganyctiphanes</taxon>
    </lineage>
</organism>
<keyword evidence="3" id="KW-1185">Reference proteome</keyword>
<comment type="cofactor">
    <cofactor evidence="1">
        <name>Fe cation</name>
        <dbReference type="ChEBI" id="CHEBI:24875"/>
    </cofactor>
</comment>
<gene>
    <name evidence="2" type="ORF">MNOR_LOCUS41499</name>
</gene>
<dbReference type="PANTHER" id="PTHR20883:SF51">
    <property type="entry name" value="PHYTANOYL-COA HYDROXYLASE"/>
    <property type="match status" value="1"/>
</dbReference>
<comment type="caution">
    <text evidence="2">The sequence shown here is derived from an EMBL/GenBank/DDBJ whole genome shotgun (WGS) entry which is preliminary data.</text>
</comment>
<dbReference type="Proteomes" id="UP001497623">
    <property type="component" value="Unassembled WGS sequence"/>
</dbReference>
<sequence length="132" mass="15103">MGGDEVYHFSTKLMMKDAKTGGGWCWHQDYGYYYFNGNLFPEMATVFIAIDQSNKENGCLKIIKGSHKIGRIDHFPEGDQMMADNKRVKQALTVLDLEHMEMSPGDALFFDCNVLHTSDKNTSNNRRWCLAI</sequence>
<reference evidence="2 3" key="1">
    <citation type="submission" date="2024-05" db="EMBL/GenBank/DDBJ databases">
        <authorList>
            <person name="Wallberg A."/>
        </authorList>
    </citation>
    <scope>NUCLEOTIDE SEQUENCE [LARGE SCALE GENOMIC DNA]</scope>
</reference>
<dbReference type="Pfam" id="PF05721">
    <property type="entry name" value="PhyH"/>
    <property type="match status" value="1"/>
</dbReference>